<dbReference type="RefSeq" id="WP_101343955.1">
    <property type="nucleotide sequence ID" value="NZ_PJAI02000017.1"/>
</dbReference>
<evidence type="ECO:0000256" key="1">
    <source>
        <dbReference type="SAM" id="MobiDB-lite"/>
    </source>
</evidence>
<dbReference type="Pfam" id="PF13519">
    <property type="entry name" value="VWA_2"/>
    <property type="match status" value="1"/>
</dbReference>
<evidence type="ECO:0000313" key="4">
    <source>
        <dbReference type="EMBL" id="TYK64851.1"/>
    </source>
</evidence>
<comment type="caution">
    <text evidence="4">The sequence shown here is derived from an EMBL/GenBank/DDBJ whole genome shotgun (WGS) entry which is preliminary data.</text>
</comment>
<keyword evidence="2" id="KW-0812">Transmembrane</keyword>
<name>A0ABY3MUG6_9GAMM</name>
<keyword evidence="2" id="KW-1133">Transmembrane helix</keyword>
<sequence length="354" mass="39840">MIDDISLWFDSMQYFHFLRPYWLLIFVVVIYILRAFTLCDDSLAQWRPLMSAPILQNLTVSGNNNNWLSPKKMTFILSIPLCIVLMGPTWEQQPSPFSENNSPLIIALDVSKTMEQGDVQPSRLLRAKQKIIELLEIRGDSKTALIAFSGSAHVVMPITNDREMIRHFLDALSDKIMPLSGKLPESIIPLTNNLLANSTVPGTVLLVGDGASNNTVKAFKNFFDNNSAQLVVWAIGLENGKTSDPTASTTTQQNERHSTQQSGGLTHTLADEPSSNIIPLQLEQLKSLSNESNGRLQMMTNDDSDVKRVNNYIKNNIVIVDDNSRPWHDSGYPMVFVVAAIFLFWFRKGWTLQW</sequence>
<feature type="transmembrane region" description="Helical" evidence="2">
    <location>
        <begin position="20"/>
        <end position="39"/>
    </location>
</feature>
<dbReference type="InterPro" id="IPR050768">
    <property type="entry name" value="UPF0353/GerABKA_families"/>
</dbReference>
<feature type="transmembrane region" description="Helical" evidence="2">
    <location>
        <begin position="330"/>
        <end position="346"/>
    </location>
</feature>
<dbReference type="PANTHER" id="PTHR22550:SF14">
    <property type="entry name" value="VWFA DOMAIN-CONTAINING PROTEIN"/>
    <property type="match status" value="1"/>
</dbReference>
<dbReference type="PANTHER" id="PTHR22550">
    <property type="entry name" value="SPORE GERMINATION PROTEIN"/>
    <property type="match status" value="1"/>
</dbReference>
<protein>
    <submittedName>
        <fullName evidence="4">VWA domain-containing protein</fullName>
    </submittedName>
</protein>
<dbReference type="Gene3D" id="3.40.50.410">
    <property type="entry name" value="von Willebrand factor, type A domain"/>
    <property type="match status" value="1"/>
</dbReference>
<dbReference type="SUPFAM" id="SSF53300">
    <property type="entry name" value="vWA-like"/>
    <property type="match status" value="1"/>
</dbReference>
<evidence type="ECO:0000313" key="5">
    <source>
        <dbReference type="Proteomes" id="UP000815846"/>
    </source>
</evidence>
<feature type="domain" description="VWFA" evidence="3">
    <location>
        <begin position="104"/>
        <end position="181"/>
    </location>
</feature>
<proteinExistence type="predicted"/>
<keyword evidence="5" id="KW-1185">Reference proteome</keyword>
<feature type="region of interest" description="Disordered" evidence="1">
    <location>
        <begin position="243"/>
        <end position="271"/>
    </location>
</feature>
<accession>A0ABY3MUG6</accession>
<dbReference type="EMBL" id="PJAI02000017">
    <property type="protein sequence ID" value="TYK64851.1"/>
    <property type="molecule type" value="Genomic_DNA"/>
</dbReference>
<organism evidence="4 5">
    <name type="scientific">Colwellia echini</name>
    <dbReference type="NCBI Taxonomy" id="1982103"/>
    <lineage>
        <taxon>Bacteria</taxon>
        <taxon>Pseudomonadati</taxon>
        <taxon>Pseudomonadota</taxon>
        <taxon>Gammaproteobacteria</taxon>
        <taxon>Alteromonadales</taxon>
        <taxon>Colwelliaceae</taxon>
        <taxon>Colwellia</taxon>
    </lineage>
</organism>
<gene>
    <name evidence="4" type="ORF">CWS31_013620</name>
</gene>
<dbReference type="InterPro" id="IPR002035">
    <property type="entry name" value="VWF_A"/>
</dbReference>
<reference evidence="4 5" key="1">
    <citation type="submission" date="2019-08" db="EMBL/GenBank/DDBJ databases">
        <title>Microbe sample from Colwellia echini.</title>
        <authorList>
            <person name="Christiansen L."/>
            <person name="Pathiraja D."/>
            <person name="Schultz-Johansen M."/>
            <person name="Choi I.-G."/>
            <person name="Stougaard P."/>
        </authorList>
    </citation>
    <scope>NUCLEOTIDE SEQUENCE [LARGE SCALE GENOMIC DNA]</scope>
    <source>
        <strain evidence="4 5">A3</strain>
    </source>
</reference>
<evidence type="ECO:0000256" key="2">
    <source>
        <dbReference type="SAM" id="Phobius"/>
    </source>
</evidence>
<keyword evidence="2" id="KW-0472">Membrane</keyword>
<evidence type="ECO:0000259" key="3">
    <source>
        <dbReference type="Pfam" id="PF13519"/>
    </source>
</evidence>
<feature type="compositionally biased region" description="Polar residues" evidence="1">
    <location>
        <begin position="243"/>
        <end position="265"/>
    </location>
</feature>
<dbReference type="InterPro" id="IPR036465">
    <property type="entry name" value="vWFA_dom_sf"/>
</dbReference>
<dbReference type="Proteomes" id="UP000815846">
    <property type="component" value="Unassembled WGS sequence"/>
</dbReference>